<organism evidence="2 3">
    <name type="scientific">Staphylococcus pasteuri_A</name>
    <dbReference type="NCBI Taxonomy" id="3062664"/>
    <lineage>
        <taxon>Bacteria</taxon>
        <taxon>Bacillati</taxon>
        <taxon>Bacillota</taxon>
        <taxon>Bacilli</taxon>
        <taxon>Bacillales</taxon>
        <taxon>Staphylococcaceae</taxon>
        <taxon>Staphylococcus</taxon>
    </lineage>
</organism>
<name>A0AAW7YWU6_9STAP</name>
<gene>
    <name evidence="2" type="ORF">Q4528_16540</name>
</gene>
<feature type="compositionally biased region" description="Basic and acidic residues" evidence="1">
    <location>
        <begin position="39"/>
        <end position="76"/>
    </location>
</feature>
<keyword evidence="2" id="KW-0378">Hydrolase</keyword>
<protein>
    <submittedName>
        <fullName evidence="2">Serine protease</fullName>
    </submittedName>
</protein>
<evidence type="ECO:0000313" key="2">
    <source>
        <dbReference type="EMBL" id="MDO6575714.1"/>
    </source>
</evidence>
<feature type="non-terminal residue" evidence="2">
    <location>
        <position position="76"/>
    </location>
</feature>
<dbReference type="Proteomes" id="UP001170310">
    <property type="component" value="Unassembled WGS sequence"/>
</dbReference>
<dbReference type="GO" id="GO:0008233">
    <property type="term" value="F:peptidase activity"/>
    <property type="evidence" value="ECO:0007669"/>
    <property type="project" value="UniProtKB-KW"/>
</dbReference>
<feature type="non-terminal residue" evidence="2">
    <location>
        <position position="1"/>
    </location>
</feature>
<dbReference type="GO" id="GO:0006508">
    <property type="term" value="P:proteolysis"/>
    <property type="evidence" value="ECO:0007669"/>
    <property type="project" value="UniProtKB-KW"/>
</dbReference>
<comment type="caution">
    <text evidence="2">The sequence shown here is derived from an EMBL/GenBank/DDBJ whole genome shotgun (WGS) entry which is preliminary data.</text>
</comment>
<feature type="compositionally biased region" description="Low complexity" evidence="1">
    <location>
        <begin position="27"/>
        <end position="36"/>
    </location>
</feature>
<reference evidence="2" key="1">
    <citation type="submission" date="2023-07" db="EMBL/GenBank/DDBJ databases">
        <title>Genome content predicts the carbon catabolic preferences of heterotrophic bacteria.</title>
        <authorList>
            <person name="Gralka M."/>
        </authorList>
    </citation>
    <scope>NUCLEOTIDE SEQUENCE</scope>
    <source>
        <strain evidence="2">E2R20</strain>
    </source>
</reference>
<keyword evidence="2" id="KW-0645">Protease</keyword>
<proteinExistence type="predicted"/>
<dbReference type="AlphaFoldDB" id="A0AAW7YWU6"/>
<sequence length="76" mass="8781">SKVNEVRVKDNLRKARIEKLTKDVIQQQQTIASQSSNKMDTDQDSSSHNESKLTLPEEQKLKRSKNQLKDNTNDLK</sequence>
<dbReference type="EMBL" id="JAUOQO010001118">
    <property type="protein sequence ID" value="MDO6575714.1"/>
    <property type="molecule type" value="Genomic_DNA"/>
</dbReference>
<feature type="region of interest" description="Disordered" evidence="1">
    <location>
        <begin position="27"/>
        <end position="76"/>
    </location>
</feature>
<evidence type="ECO:0000256" key="1">
    <source>
        <dbReference type="SAM" id="MobiDB-lite"/>
    </source>
</evidence>
<accession>A0AAW7YWU6</accession>
<keyword evidence="3" id="KW-1185">Reference proteome</keyword>
<evidence type="ECO:0000313" key="3">
    <source>
        <dbReference type="Proteomes" id="UP001170310"/>
    </source>
</evidence>